<dbReference type="AlphaFoldDB" id="A0A8S1MFV8"/>
<keyword evidence="2" id="KW-1185">Reference proteome</keyword>
<accession>A0A8S1MFV8</accession>
<evidence type="ECO:0000313" key="1">
    <source>
        <dbReference type="EMBL" id="CAD8076583.1"/>
    </source>
</evidence>
<proteinExistence type="predicted"/>
<gene>
    <name evidence="1" type="ORF">PPRIM_AZ9-3.1.T0560211</name>
</gene>
<comment type="caution">
    <text evidence="1">The sequence shown here is derived from an EMBL/GenBank/DDBJ whole genome shotgun (WGS) entry which is preliminary data.</text>
</comment>
<dbReference type="EMBL" id="CAJJDM010000057">
    <property type="protein sequence ID" value="CAD8076583.1"/>
    <property type="molecule type" value="Genomic_DNA"/>
</dbReference>
<sequence>MKIVDYIVIFTDQALKAQWKKEIANNHKVDPILIVQDNSQSFIENSQTLIEQGKWDDAIQLCDQGIKKYQNNMNLYKNKATALREKGLLKQAIDIWDEGILKNDWNMEFYNEKDIC</sequence>
<reference evidence="1" key="1">
    <citation type="submission" date="2021-01" db="EMBL/GenBank/DDBJ databases">
        <authorList>
            <consortium name="Genoscope - CEA"/>
            <person name="William W."/>
        </authorList>
    </citation>
    <scope>NUCLEOTIDE SEQUENCE</scope>
</reference>
<dbReference type="Proteomes" id="UP000688137">
    <property type="component" value="Unassembled WGS sequence"/>
</dbReference>
<name>A0A8S1MFV8_PARPR</name>
<organism evidence="1 2">
    <name type="scientific">Paramecium primaurelia</name>
    <dbReference type="NCBI Taxonomy" id="5886"/>
    <lineage>
        <taxon>Eukaryota</taxon>
        <taxon>Sar</taxon>
        <taxon>Alveolata</taxon>
        <taxon>Ciliophora</taxon>
        <taxon>Intramacronucleata</taxon>
        <taxon>Oligohymenophorea</taxon>
        <taxon>Peniculida</taxon>
        <taxon>Parameciidae</taxon>
        <taxon>Paramecium</taxon>
    </lineage>
</organism>
<evidence type="ECO:0008006" key="3">
    <source>
        <dbReference type="Google" id="ProtNLM"/>
    </source>
</evidence>
<protein>
    <recommendedName>
        <fullName evidence="3">Tetratricopeptide repeat protein</fullName>
    </recommendedName>
</protein>
<evidence type="ECO:0000313" key="2">
    <source>
        <dbReference type="Proteomes" id="UP000688137"/>
    </source>
</evidence>